<comment type="caution">
    <text evidence="2">The sequence shown here is derived from an EMBL/GenBank/DDBJ whole genome shotgun (WGS) entry which is preliminary data.</text>
</comment>
<feature type="transmembrane region" description="Helical" evidence="1">
    <location>
        <begin position="374"/>
        <end position="393"/>
    </location>
</feature>
<accession>A0ABT1I6Z0</accession>
<keyword evidence="1" id="KW-1133">Transmembrane helix</keyword>
<keyword evidence="3" id="KW-1185">Reference proteome</keyword>
<protein>
    <recommendedName>
        <fullName evidence="4">LigA protein</fullName>
    </recommendedName>
</protein>
<feature type="transmembrane region" description="Helical" evidence="1">
    <location>
        <begin position="189"/>
        <end position="205"/>
    </location>
</feature>
<dbReference type="EMBL" id="JAMTCO010000002">
    <property type="protein sequence ID" value="MCP2268341.1"/>
    <property type="molecule type" value="Genomic_DNA"/>
</dbReference>
<name>A0ABT1I6Z0_9PSEU</name>
<sequence length="404" mass="40432">MTSRWAFVAALATTGALLLRHPAPPSRLEGWTGPAGGWGWLVTGVAVVALVALWRYPGRAWPWVLVVGGALSMADAVLWVDNWPLPPGTSAAVRLQVVSVVTSSAAVLLLLGALGGAARLLSVGHRAHGAALAGTAVGAFAVGGPLATSRFEPSIWDLVPFVAAGVAVVGAAGAVLVSRRDGRAAMGPPWVLAAGLLAIVLGALPELDRRLTLVSLIALLGLAALTAVRATLETTALIVVAVVGIALVRAGVRLDGHPVGARPALLAWVALVGGVLLFAAFGLSSARAVVFAVVAAAAGLTLPVFVDDGAAYASALLSIGVGLIVLVSSVAADRCGEASVGLVVVLGLVGAPAGPMADLDLDSALLLDNNHPTWWVTLALVVAAALVAVGAVVDRYTTRSLVAG</sequence>
<dbReference type="Proteomes" id="UP001205185">
    <property type="component" value="Unassembled WGS sequence"/>
</dbReference>
<feature type="transmembrane region" description="Helical" evidence="1">
    <location>
        <begin position="38"/>
        <end position="56"/>
    </location>
</feature>
<feature type="transmembrane region" description="Helical" evidence="1">
    <location>
        <begin position="211"/>
        <end position="228"/>
    </location>
</feature>
<reference evidence="2 3" key="1">
    <citation type="submission" date="2022-06" db="EMBL/GenBank/DDBJ databases">
        <title>Genomic Encyclopedia of Archaeal and Bacterial Type Strains, Phase II (KMG-II): from individual species to whole genera.</title>
        <authorList>
            <person name="Goeker M."/>
        </authorList>
    </citation>
    <scope>NUCLEOTIDE SEQUENCE [LARGE SCALE GENOMIC DNA]</scope>
    <source>
        <strain evidence="2 3">DSM 44255</strain>
    </source>
</reference>
<evidence type="ECO:0000313" key="2">
    <source>
        <dbReference type="EMBL" id="MCP2268341.1"/>
    </source>
</evidence>
<gene>
    <name evidence="2" type="ORF">LV75_000827</name>
</gene>
<proteinExistence type="predicted"/>
<organism evidence="2 3">
    <name type="scientific">Actinokineospora diospyrosa</name>
    <dbReference type="NCBI Taxonomy" id="103728"/>
    <lineage>
        <taxon>Bacteria</taxon>
        <taxon>Bacillati</taxon>
        <taxon>Actinomycetota</taxon>
        <taxon>Actinomycetes</taxon>
        <taxon>Pseudonocardiales</taxon>
        <taxon>Pseudonocardiaceae</taxon>
        <taxon>Actinokineospora</taxon>
    </lineage>
</organism>
<dbReference type="RefSeq" id="WP_253885251.1">
    <property type="nucleotide sequence ID" value="NZ_BAAAVB010000006.1"/>
</dbReference>
<feature type="transmembrane region" description="Helical" evidence="1">
    <location>
        <begin position="158"/>
        <end position="177"/>
    </location>
</feature>
<feature type="transmembrane region" description="Helical" evidence="1">
    <location>
        <begin position="338"/>
        <end position="354"/>
    </location>
</feature>
<feature type="transmembrane region" description="Helical" evidence="1">
    <location>
        <begin position="312"/>
        <end position="331"/>
    </location>
</feature>
<feature type="transmembrane region" description="Helical" evidence="1">
    <location>
        <begin position="288"/>
        <end position="306"/>
    </location>
</feature>
<feature type="transmembrane region" description="Helical" evidence="1">
    <location>
        <begin position="264"/>
        <end position="281"/>
    </location>
</feature>
<keyword evidence="1" id="KW-0812">Transmembrane</keyword>
<feature type="transmembrane region" description="Helical" evidence="1">
    <location>
        <begin position="63"/>
        <end position="80"/>
    </location>
</feature>
<feature type="transmembrane region" description="Helical" evidence="1">
    <location>
        <begin position="92"/>
        <end position="115"/>
    </location>
</feature>
<keyword evidence="1" id="KW-0472">Membrane</keyword>
<evidence type="ECO:0000313" key="3">
    <source>
        <dbReference type="Proteomes" id="UP001205185"/>
    </source>
</evidence>
<feature type="transmembrane region" description="Helical" evidence="1">
    <location>
        <begin position="235"/>
        <end position="252"/>
    </location>
</feature>
<evidence type="ECO:0008006" key="4">
    <source>
        <dbReference type="Google" id="ProtNLM"/>
    </source>
</evidence>
<feature type="transmembrane region" description="Helical" evidence="1">
    <location>
        <begin position="127"/>
        <end position="146"/>
    </location>
</feature>
<evidence type="ECO:0000256" key="1">
    <source>
        <dbReference type="SAM" id="Phobius"/>
    </source>
</evidence>